<sequence length="130" mass="14812">MAKVLPIFKNGEKCDVSNYCPISIISAVAKVFGRTVYDQFYSYLTSNNLLSNYQSGFRASYSTVTALLESTNNWCVNIDKGLLNGVIFIDLKKAFDTIDHEILIRKLKCYGVDENALSWFNSYLNNRKQK</sequence>
<dbReference type="InterPro" id="IPR000477">
    <property type="entry name" value="RT_dom"/>
</dbReference>
<evidence type="ECO:0000313" key="2">
    <source>
        <dbReference type="Proteomes" id="UP001152795"/>
    </source>
</evidence>
<organism evidence="1 2">
    <name type="scientific">Paramuricea clavata</name>
    <name type="common">Red gorgonian</name>
    <name type="synonym">Violescent sea-whip</name>
    <dbReference type="NCBI Taxonomy" id="317549"/>
    <lineage>
        <taxon>Eukaryota</taxon>
        <taxon>Metazoa</taxon>
        <taxon>Cnidaria</taxon>
        <taxon>Anthozoa</taxon>
        <taxon>Octocorallia</taxon>
        <taxon>Malacalcyonacea</taxon>
        <taxon>Plexauridae</taxon>
        <taxon>Paramuricea</taxon>
    </lineage>
</organism>
<evidence type="ECO:0000313" key="1">
    <source>
        <dbReference type="EMBL" id="CAB3986885.1"/>
    </source>
</evidence>
<dbReference type="AlphaFoldDB" id="A0A6S7G562"/>
<proteinExistence type="predicted"/>
<dbReference type="PROSITE" id="PS50878">
    <property type="entry name" value="RT_POL"/>
    <property type="match status" value="1"/>
</dbReference>
<dbReference type="Pfam" id="PF00078">
    <property type="entry name" value="RVT_1"/>
    <property type="match status" value="1"/>
</dbReference>
<dbReference type="Proteomes" id="UP001152795">
    <property type="component" value="Unassembled WGS sequence"/>
</dbReference>
<dbReference type="OrthoDB" id="2717295at2759"/>
<dbReference type="InterPro" id="IPR043502">
    <property type="entry name" value="DNA/RNA_pol_sf"/>
</dbReference>
<dbReference type="PANTHER" id="PTHR33332">
    <property type="entry name" value="REVERSE TRANSCRIPTASE DOMAIN-CONTAINING PROTEIN"/>
    <property type="match status" value="1"/>
</dbReference>
<comment type="caution">
    <text evidence="1">The sequence shown here is derived from an EMBL/GenBank/DDBJ whole genome shotgun (WGS) entry which is preliminary data.</text>
</comment>
<keyword evidence="2" id="KW-1185">Reference proteome</keyword>
<accession>A0A6S7G562</accession>
<gene>
    <name evidence="1" type="ORF">PACLA_8A080829</name>
</gene>
<name>A0A6S7G562_PARCT</name>
<dbReference type="EMBL" id="CACRXK020001087">
    <property type="protein sequence ID" value="CAB3986885.1"/>
    <property type="molecule type" value="Genomic_DNA"/>
</dbReference>
<protein>
    <submittedName>
        <fullName evidence="1">Uncharacterized protein</fullName>
    </submittedName>
</protein>
<dbReference type="SUPFAM" id="SSF56672">
    <property type="entry name" value="DNA/RNA polymerases"/>
    <property type="match status" value="1"/>
</dbReference>
<reference evidence="1" key="1">
    <citation type="submission" date="2020-04" db="EMBL/GenBank/DDBJ databases">
        <authorList>
            <person name="Alioto T."/>
            <person name="Alioto T."/>
            <person name="Gomez Garrido J."/>
        </authorList>
    </citation>
    <scope>NUCLEOTIDE SEQUENCE</scope>
    <source>
        <strain evidence="1">A484AB</strain>
    </source>
</reference>